<gene>
    <name evidence="3" type="ORF">Ade02nite_00910</name>
</gene>
<evidence type="ECO:0000313" key="3">
    <source>
        <dbReference type="EMBL" id="GID71450.1"/>
    </source>
</evidence>
<dbReference type="Pfam" id="PF00797">
    <property type="entry name" value="Acetyltransf_2"/>
    <property type="match status" value="1"/>
</dbReference>
<evidence type="ECO:0000256" key="2">
    <source>
        <dbReference type="RuleBase" id="RU003452"/>
    </source>
</evidence>
<dbReference type="InterPro" id="IPR001447">
    <property type="entry name" value="Arylamine_N-AcTrfase"/>
</dbReference>
<dbReference type="Proteomes" id="UP000609879">
    <property type="component" value="Unassembled WGS sequence"/>
</dbReference>
<proteinExistence type="inferred from homology"/>
<accession>A0ABQ3XUR1</accession>
<dbReference type="PRINTS" id="PR01543">
    <property type="entry name" value="ANATRNSFRASE"/>
</dbReference>
<keyword evidence="4" id="KW-1185">Reference proteome</keyword>
<dbReference type="Gene3D" id="3.30.2140.10">
    <property type="entry name" value="Arylamine N-acetyltransferase"/>
    <property type="match status" value="1"/>
</dbReference>
<name>A0ABQ3XUR1_9ACTN</name>
<reference evidence="3 4" key="1">
    <citation type="submission" date="2021-01" db="EMBL/GenBank/DDBJ databases">
        <title>Whole genome shotgun sequence of Actinoplanes deccanensis NBRC 13994.</title>
        <authorList>
            <person name="Komaki H."/>
            <person name="Tamura T."/>
        </authorList>
    </citation>
    <scope>NUCLEOTIDE SEQUENCE [LARGE SCALE GENOMIC DNA]</scope>
    <source>
        <strain evidence="3 4">NBRC 13994</strain>
    </source>
</reference>
<protein>
    <submittedName>
        <fullName evidence="3">N-hydroxyarylamine O-acetyltransferase</fullName>
    </submittedName>
</protein>
<comment type="similarity">
    <text evidence="1 2">Belongs to the arylamine N-acetyltransferase family.</text>
</comment>
<dbReference type="Gene3D" id="2.40.128.150">
    <property type="entry name" value="Cysteine proteinases"/>
    <property type="match status" value="1"/>
</dbReference>
<evidence type="ECO:0000256" key="1">
    <source>
        <dbReference type="ARBA" id="ARBA00006547"/>
    </source>
</evidence>
<comment type="caution">
    <text evidence="3">The sequence shown here is derived from an EMBL/GenBank/DDBJ whole genome shotgun (WGS) entry which is preliminary data.</text>
</comment>
<dbReference type="PANTHER" id="PTHR11786">
    <property type="entry name" value="N-HYDROXYARYLAMINE O-ACETYLTRANSFERASE"/>
    <property type="match status" value="1"/>
</dbReference>
<dbReference type="PANTHER" id="PTHR11786:SF0">
    <property type="entry name" value="ARYLAMINE N-ACETYLTRANSFERASE 4-RELATED"/>
    <property type="match status" value="1"/>
</dbReference>
<dbReference type="SUPFAM" id="SSF54001">
    <property type="entry name" value="Cysteine proteinases"/>
    <property type="match status" value="1"/>
</dbReference>
<dbReference type="InterPro" id="IPR038765">
    <property type="entry name" value="Papain-like_cys_pep_sf"/>
</dbReference>
<sequence length="264" mass="28820">MRFTSDAVGMDVNAYLDRIGVARPGAADAEHLRELHRAHLEAVPFENLGIHLGEPISLDPDDLVDKVVRRRRGGFCYELNGAFALLLEALGYSVARVGARVFRTPDQLGPPFDHLALLVGTADHDGPWLADVGFGRHSTYPLLLGSRTGQDDPGGRFTLADAPDGDVDVFRDGDPQYRIEARPRALTDFAPTCWWQATSPESHFTRAPVCSRLDGDARISISGRTLIRTKGGAREETPLPSDDALRAAYREHFGITLDRLPGGA</sequence>
<dbReference type="EMBL" id="BOMI01000002">
    <property type="protein sequence ID" value="GID71450.1"/>
    <property type="molecule type" value="Genomic_DNA"/>
</dbReference>
<evidence type="ECO:0000313" key="4">
    <source>
        <dbReference type="Proteomes" id="UP000609879"/>
    </source>
</evidence>
<organism evidence="3 4">
    <name type="scientific">Paractinoplanes deccanensis</name>
    <dbReference type="NCBI Taxonomy" id="113561"/>
    <lineage>
        <taxon>Bacteria</taxon>
        <taxon>Bacillati</taxon>
        <taxon>Actinomycetota</taxon>
        <taxon>Actinomycetes</taxon>
        <taxon>Micromonosporales</taxon>
        <taxon>Micromonosporaceae</taxon>
        <taxon>Paractinoplanes</taxon>
    </lineage>
</organism>